<name>A0A9D2UJ57_9BACT</name>
<gene>
    <name evidence="2" type="ORF">IAA93_06790</name>
</gene>
<protein>
    <submittedName>
        <fullName evidence="2">Uncharacterized protein</fullName>
    </submittedName>
</protein>
<reference evidence="2" key="1">
    <citation type="journal article" date="2021" name="PeerJ">
        <title>Extensive microbial diversity within the chicken gut microbiome revealed by metagenomics and culture.</title>
        <authorList>
            <person name="Gilroy R."/>
            <person name="Ravi A."/>
            <person name="Getino M."/>
            <person name="Pursley I."/>
            <person name="Horton D.L."/>
            <person name="Alikhan N.F."/>
            <person name="Baker D."/>
            <person name="Gharbi K."/>
            <person name="Hall N."/>
            <person name="Watson M."/>
            <person name="Adriaenssens E.M."/>
            <person name="Foster-Nyarko E."/>
            <person name="Jarju S."/>
            <person name="Secka A."/>
            <person name="Antonio M."/>
            <person name="Oren A."/>
            <person name="Chaudhuri R.R."/>
            <person name="La Ragione R."/>
            <person name="Hildebrand F."/>
            <person name="Pallen M.J."/>
        </authorList>
    </citation>
    <scope>NUCLEOTIDE SEQUENCE</scope>
    <source>
        <strain evidence="2">MalCec1-1739</strain>
    </source>
</reference>
<keyword evidence="1" id="KW-1133">Transmembrane helix</keyword>
<keyword evidence="1" id="KW-0812">Transmembrane</keyword>
<comment type="caution">
    <text evidence="2">The sequence shown here is derived from an EMBL/GenBank/DDBJ whole genome shotgun (WGS) entry which is preliminary data.</text>
</comment>
<accession>A0A9D2UJ57</accession>
<reference evidence="2" key="2">
    <citation type="submission" date="2021-04" db="EMBL/GenBank/DDBJ databases">
        <authorList>
            <person name="Gilroy R."/>
        </authorList>
    </citation>
    <scope>NUCLEOTIDE SEQUENCE</scope>
    <source>
        <strain evidence="2">MalCec1-1739</strain>
    </source>
</reference>
<dbReference type="AlphaFoldDB" id="A0A9D2UJ57"/>
<feature type="transmembrane region" description="Helical" evidence="1">
    <location>
        <begin position="7"/>
        <end position="25"/>
    </location>
</feature>
<evidence type="ECO:0000313" key="2">
    <source>
        <dbReference type="EMBL" id="HJD53413.1"/>
    </source>
</evidence>
<evidence type="ECO:0000313" key="3">
    <source>
        <dbReference type="Proteomes" id="UP000787625"/>
    </source>
</evidence>
<organism evidence="2 3">
    <name type="scientific">Candidatus Avibacteroides avistercoris</name>
    <dbReference type="NCBI Taxonomy" id="2840690"/>
    <lineage>
        <taxon>Bacteria</taxon>
        <taxon>Pseudomonadati</taxon>
        <taxon>Bacteroidota</taxon>
        <taxon>Bacteroidia</taxon>
        <taxon>Bacteroidales</taxon>
        <taxon>Bacteroidaceae</taxon>
        <taxon>Bacteroidaceae incertae sedis</taxon>
        <taxon>Candidatus Avibacteroides</taxon>
    </lineage>
</organism>
<dbReference type="Proteomes" id="UP000787625">
    <property type="component" value="Unassembled WGS sequence"/>
</dbReference>
<keyword evidence="1" id="KW-0472">Membrane</keyword>
<proteinExistence type="predicted"/>
<sequence>MRLRRRDIIPLLLFAYVTLMAALSLPGNDAIPTADKVIVVIISYTFVALLYFVLRRIRR</sequence>
<evidence type="ECO:0000256" key="1">
    <source>
        <dbReference type="SAM" id="Phobius"/>
    </source>
</evidence>
<dbReference type="EMBL" id="DWUP01000159">
    <property type="protein sequence ID" value="HJD53413.1"/>
    <property type="molecule type" value="Genomic_DNA"/>
</dbReference>
<feature type="transmembrane region" description="Helical" evidence="1">
    <location>
        <begin position="37"/>
        <end position="54"/>
    </location>
</feature>